<dbReference type="PANTHER" id="PTHR11373:SF4">
    <property type="entry name" value="DEOXYNUCLEOSIDE TRIPHOSPHATE TRIPHOSPHOHYDROLASE SAMHD1"/>
    <property type="match status" value="1"/>
</dbReference>
<name>X1RC44_9ZZZZ</name>
<dbReference type="InterPro" id="IPR045509">
    <property type="entry name" value="HD_assoc_2"/>
</dbReference>
<dbReference type="InterPro" id="IPR050135">
    <property type="entry name" value="dGTPase-like"/>
</dbReference>
<reference evidence="2" key="1">
    <citation type="journal article" date="2014" name="Front. Microbiol.">
        <title>High frequency of phylogenetically diverse reductive dehalogenase-homologous genes in deep subseafloor sedimentary metagenomes.</title>
        <authorList>
            <person name="Kawai M."/>
            <person name="Futagami T."/>
            <person name="Toyoda A."/>
            <person name="Takaki Y."/>
            <person name="Nishi S."/>
            <person name="Hori S."/>
            <person name="Arai W."/>
            <person name="Tsubouchi T."/>
            <person name="Morono Y."/>
            <person name="Uchiyama I."/>
            <person name="Ito T."/>
            <person name="Fujiyama A."/>
            <person name="Inagaki F."/>
            <person name="Takami H."/>
        </authorList>
    </citation>
    <scope>NUCLEOTIDE SEQUENCE</scope>
    <source>
        <strain evidence="2">Expedition CK06-06</strain>
    </source>
</reference>
<feature type="non-terminal residue" evidence="2">
    <location>
        <position position="162"/>
    </location>
</feature>
<proteinExistence type="predicted"/>
<organism evidence="2">
    <name type="scientific">marine sediment metagenome</name>
    <dbReference type="NCBI Taxonomy" id="412755"/>
    <lineage>
        <taxon>unclassified sequences</taxon>
        <taxon>metagenomes</taxon>
        <taxon>ecological metagenomes</taxon>
    </lineage>
</organism>
<evidence type="ECO:0000313" key="2">
    <source>
        <dbReference type="EMBL" id="GAI78327.1"/>
    </source>
</evidence>
<dbReference type="PANTHER" id="PTHR11373">
    <property type="entry name" value="DEOXYNUCLEOSIDE TRIPHOSPHATE TRIPHOSPHOHYDROLASE"/>
    <property type="match status" value="1"/>
</dbReference>
<feature type="domain" description="HD-associated" evidence="1">
    <location>
        <begin position="112"/>
        <end position="157"/>
    </location>
</feature>
<dbReference type="Gene3D" id="1.10.3210.10">
    <property type="entry name" value="Hypothetical protein af1432"/>
    <property type="match status" value="1"/>
</dbReference>
<dbReference type="Pfam" id="PF19276">
    <property type="entry name" value="HD_assoc_2"/>
    <property type="match status" value="1"/>
</dbReference>
<dbReference type="AlphaFoldDB" id="X1RC44"/>
<gene>
    <name evidence="2" type="ORF">S12H4_18701</name>
</gene>
<sequence length="162" mass="18381">MLHDLGHYPYAHSLKELDVESHESLTSKRICEDDFCLIIKEDLGVDPHLVAAIIDSNLEYRGSEDVVFFRNLLSGVLDPDKLDYLNRDAYFCGVPYGIQDVDFVLNEIVPYSSTGLAITWKGLSAVESILFSKYLMYRTVYWHKAVRIATAMIKKAILMGLS</sequence>
<comment type="caution">
    <text evidence="2">The sequence shown here is derived from an EMBL/GenBank/DDBJ whole genome shotgun (WGS) entry which is preliminary data.</text>
</comment>
<accession>X1RC44</accession>
<dbReference type="EMBL" id="BARW01009267">
    <property type="protein sequence ID" value="GAI78327.1"/>
    <property type="molecule type" value="Genomic_DNA"/>
</dbReference>
<protein>
    <recommendedName>
        <fullName evidence="1">HD-associated domain-containing protein</fullName>
    </recommendedName>
</protein>
<dbReference type="GO" id="GO:0006203">
    <property type="term" value="P:dGTP catabolic process"/>
    <property type="evidence" value="ECO:0007669"/>
    <property type="project" value="TreeGrafter"/>
</dbReference>
<dbReference type="SUPFAM" id="SSF109604">
    <property type="entry name" value="HD-domain/PDEase-like"/>
    <property type="match status" value="1"/>
</dbReference>
<dbReference type="GO" id="GO:0008832">
    <property type="term" value="F:dGTPase activity"/>
    <property type="evidence" value="ECO:0007669"/>
    <property type="project" value="TreeGrafter"/>
</dbReference>
<evidence type="ECO:0000259" key="1">
    <source>
        <dbReference type="Pfam" id="PF19276"/>
    </source>
</evidence>